<proteinExistence type="predicted"/>
<dbReference type="EMBL" id="JRMW01000034">
    <property type="protein sequence ID" value="KGF04050.1"/>
    <property type="molecule type" value="Genomic_DNA"/>
</dbReference>
<dbReference type="Pfam" id="PF05107">
    <property type="entry name" value="Cas_Cas7"/>
    <property type="match status" value="1"/>
</dbReference>
<dbReference type="NCBIfam" id="TIGR01595">
    <property type="entry name" value="cas_CT1132"/>
    <property type="match status" value="1"/>
</dbReference>
<gene>
    <name evidence="1" type="ORF">HMPREF1630_05330</name>
</gene>
<organism evidence="1 2">
    <name type="scientific">Anaerococcus lactolyticus S7-1-13</name>
    <dbReference type="NCBI Taxonomy" id="1284686"/>
    <lineage>
        <taxon>Bacteria</taxon>
        <taxon>Bacillati</taxon>
        <taxon>Bacillota</taxon>
        <taxon>Tissierellia</taxon>
        <taxon>Tissierellales</taxon>
        <taxon>Peptoniphilaceae</taxon>
        <taxon>Anaerococcus</taxon>
    </lineage>
</organism>
<evidence type="ECO:0000313" key="2">
    <source>
        <dbReference type="Proteomes" id="UP000029579"/>
    </source>
</evidence>
<dbReference type="RefSeq" id="WP_037327717.1">
    <property type="nucleotide sequence ID" value="NZ_JRMW01000034.1"/>
</dbReference>
<dbReference type="GO" id="GO:0043571">
    <property type="term" value="P:maintenance of CRISPR repeat elements"/>
    <property type="evidence" value="ECO:0007669"/>
    <property type="project" value="InterPro"/>
</dbReference>
<accession>A0A095X1U9</accession>
<dbReference type="NCBIfam" id="TIGR02589">
    <property type="entry name" value="cas_Csd2"/>
    <property type="match status" value="1"/>
</dbReference>
<dbReference type="eggNOG" id="COG3649">
    <property type="taxonomic scope" value="Bacteria"/>
</dbReference>
<dbReference type="InterPro" id="IPR013418">
    <property type="entry name" value="CRISPR-assoc_prot_Cas7/Csd2"/>
</dbReference>
<dbReference type="Proteomes" id="UP000029579">
    <property type="component" value="Unassembled WGS sequence"/>
</dbReference>
<protein>
    <submittedName>
        <fullName evidence="1">CRISPR-associated protein</fullName>
    </submittedName>
</protein>
<sequence length="286" mass="32353">MINNKIDFIFTIEVKGANPNGDPLANNMPRIDNRGFGIISDVCLKRKIRNRMQDMGHDIFVQAQDRSDDGFNSLEKRFENSFPSKDEIKDEVVTAESNNKWMDVRTFGQVITYQKRSIGIRGPVSISVAKSIEPIDITTMQITKSVNGMEPKAGNSRSADTMGSKHFVEYGVYIVNGSVNVYFSEKTGFDDKDLEVLKEAIRTLFINDISSARPDGSMQVKDIYWITHSSKIGNVSSGKIKDLIEYNNRPLDKLEKTYDDYEIKLKDKELGEYKGLGLKVEHFVGI</sequence>
<comment type="caution">
    <text evidence="1">The sequence shown here is derived from an EMBL/GenBank/DDBJ whole genome shotgun (WGS) entry which is preliminary data.</text>
</comment>
<dbReference type="OrthoDB" id="9776792at2"/>
<dbReference type="AlphaFoldDB" id="A0A095X1U9"/>
<evidence type="ECO:0000313" key="1">
    <source>
        <dbReference type="EMBL" id="KGF04050.1"/>
    </source>
</evidence>
<reference evidence="1 2" key="1">
    <citation type="submission" date="2014-07" db="EMBL/GenBank/DDBJ databases">
        <authorList>
            <person name="McCorrison J."/>
            <person name="Sanka R."/>
            <person name="Torralba M."/>
            <person name="Gillis M."/>
            <person name="Haft D.H."/>
            <person name="Methe B."/>
            <person name="Sutton G."/>
            <person name="Nelson K.E."/>
        </authorList>
    </citation>
    <scope>NUCLEOTIDE SEQUENCE [LARGE SCALE GENOMIC DNA]</scope>
    <source>
        <strain evidence="1 2">S7-1-13</strain>
    </source>
</reference>
<dbReference type="InterPro" id="IPR006482">
    <property type="entry name" value="Cas7_Csh2/Csh2"/>
</dbReference>
<name>A0A095X1U9_9FIRM</name>